<evidence type="ECO:0000313" key="11">
    <source>
        <dbReference type="EMBL" id="BBP42913.1"/>
    </source>
</evidence>
<dbReference type="AlphaFoldDB" id="A0A6F8PLC5"/>
<dbReference type="Pfam" id="PF00672">
    <property type="entry name" value="HAMP"/>
    <property type="match status" value="1"/>
</dbReference>
<dbReference type="FunFam" id="1.10.287.950:FF:000001">
    <property type="entry name" value="Methyl-accepting chemotaxis sensory transducer"/>
    <property type="match status" value="1"/>
</dbReference>
<reference evidence="12" key="1">
    <citation type="submission" date="2019-11" db="EMBL/GenBank/DDBJ databases">
        <title>Isolation and characterization of two novel species in the genus Thiomicrorhabdus.</title>
        <authorList>
            <person name="Mochizuki J."/>
            <person name="Kojima H."/>
            <person name="Fukui M."/>
        </authorList>
    </citation>
    <scope>NUCLEOTIDE SEQUENCE [LARGE SCALE GENOMIC DNA]</scope>
    <source>
        <strain evidence="12">AkT22</strain>
    </source>
</reference>
<evidence type="ECO:0000256" key="6">
    <source>
        <dbReference type="ARBA" id="ARBA00029447"/>
    </source>
</evidence>
<evidence type="ECO:0000313" key="12">
    <source>
        <dbReference type="Proteomes" id="UP000501466"/>
    </source>
</evidence>
<dbReference type="RefSeq" id="WP_173290753.1">
    <property type="nucleotide sequence ID" value="NZ_AP021888.1"/>
</dbReference>
<evidence type="ECO:0000259" key="10">
    <source>
        <dbReference type="PROSITE" id="PS50885"/>
    </source>
</evidence>
<dbReference type="GO" id="GO:0007165">
    <property type="term" value="P:signal transduction"/>
    <property type="evidence" value="ECO:0007669"/>
    <property type="project" value="UniProtKB-KW"/>
</dbReference>
<dbReference type="Proteomes" id="UP000501466">
    <property type="component" value="Chromosome"/>
</dbReference>
<evidence type="ECO:0000256" key="5">
    <source>
        <dbReference type="ARBA" id="ARBA00023224"/>
    </source>
</evidence>
<dbReference type="SMART" id="SM00304">
    <property type="entry name" value="HAMP"/>
    <property type="match status" value="1"/>
</dbReference>
<dbReference type="Gene3D" id="1.10.287.950">
    <property type="entry name" value="Methyl-accepting chemotaxis protein"/>
    <property type="match status" value="1"/>
</dbReference>
<feature type="domain" description="HAMP" evidence="10">
    <location>
        <begin position="343"/>
        <end position="397"/>
    </location>
</feature>
<dbReference type="GO" id="GO:0016020">
    <property type="term" value="C:membrane"/>
    <property type="evidence" value="ECO:0007669"/>
    <property type="project" value="UniProtKB-SubCell"/>
</dbReference>
<dbReference type="CDD" id="cd11386">
    <property type="entry name" value="MCP_signal"/>
    <property type="match status" value="1"/>
</dbReference>
<keyword evidence="4 8" id="KW-0472">Membrane</keyword>
<keyword evidence="12" id="KW-1185">Reference proteome</keyword>
<gene>
    <name evidence="11" type="ORF">THMIRHAT_06590</name>
</gene>
<evidence type="ECO:0000256" key="1">
    <source>
        <dbReference type="ARBA" id="ARBA00004141"/>
    </source>
</evidence>
<dbReference type="GO" id="GO:0006935">
    <property type="term" value="P:chemotaxis"/>
    <property type="evidence" value="ECO:0007669"/>
    <property type="project" value="UniProtKB-ARBA"/>
</dbReference>
<keyword evidence="2 8" id="KW-0812">Transmembrane</keyword>
<proteinExistence type="inferred from homology"/>
<evidence type="ECO:0000256" key="7">
    <source>
        <dbReference type="PROSITE-ProRule" id="PRU00284"/>
    </source>
</evidence>
<evidence type="ECO:0000256" key="8">
    <source>
        <dbReference type="SAM" id="Phobius"/>
    </source>
</evidence>
<dbReference type="CDD" id="cd06225">
    <property type="entry name" value="HAMP"/>
    <property type="match status" value="1"/>
</dbReference>
<dbReference type="InterPro" id="IPR003660">
    <property type="entry name" value="HAMP_dom"/>
</dbReference>
<name>A0A6F8PLC5_9GAMM</name>
<accession>A0A6F8PLC5</accession>
<feature type="transmembrane region" description="Helical" evidence="8">
    <location>
        <begin position="16"/>
        <end position="34"/>
    </location>
</feature>
<evidence type="ECO:0000256" key="3">
    <source>
        <dbReference type="ARBA" id="ARBA00022989"/>
    </source>
</evidence>
<dbReference type="SUPFAM" id="SSF58104">
    <property type="entry name" value="Methyl-accepting chemotaxis protein (MCP) signaling domain"/>
    <property type="match status" value="1"/>
</dbReference>
<protein>
    <recommendedName>
        <fullName evidence="13">Methyl-accepting chemotaxis protein</fullName>
    </recommendedName>
</protein>
<evidence type="ECO:0000256" key="4">
    <source>
        <dbReference type="ARBA" id="ARBA00023136"/>
    </source>
</evidence>
<dbReference type="PANTHER" id="PTHR32089:SF119">
    <property type="entry name" value="METHYL-ACCEPTING CHEMOTAXIS PROTEIN CTPL"/>
    <property type="match status" value="1"/>
</dbReference>
<comment type="similarity">
    <text evidence="6">Belongs to the methyl-accepting chemotaxis (MCP) protein family.</text>
</comment>
<organism evidence="11 12">
    <name type="scientific">Thiosulfativibrio zosterae</name>
    <dbReference type="NCBI Taxonomy" id="2675053"/>
    <lineage>
        <taxon>Bacteria</taxon>
        <taxon>Pseudomonadati</taxon>
        <taxon>Pseudomonadota</taxon>
        <taxon>Gammaproteobacteria</taxon>
        <taxon>Thiotrichales</taxon>
        <taxon>Piscirickettsiaceae</taxon>
        <taxon>Thiosulfativibrio</taxon>
    </lineage>
</organism>
<dbReference type="PANTHER" id="PTHR32089">
    <property type="entry name" value="METHYL-ACCEPTING CHEMOTAXIS PROTEIN MCPB"/>
    <property type="match status" value="1"/>
</dbReference>
<dbReference type="EMBL" id="AP021888">
    <property type="protein sequence ID" value="BBP42913.1"/>
    <property type="molecule type" value="Genomic_DNA"/>
</dbReference>
<feature type="domain" description="Methyl-accepting transducer" evidence="9">
    <location>
        <begin position="402"/>
        <end position="638"/>
    </location>
</feature>
<keyword evidence="5 7" id="KW-0807">Transducer</keyword>
<dbReference type="Pfam" id="PF00015">
    <property type="entry name" value="MCPsignal"/>
    <property type="match status" value="1"/>
</dbReference>
<dbReference type="SMART" id="SM00283">
    <property type="entry name" value="MA"/>
    <property type="match status" value="1"/>
</dbReference>
<dbReference type="PROSITE" id="PS50885">
    <property type="entry name" value="HAMP"/>
    <property type="match status" value="1"/>
</dbReference>
<comment type="subcellular location">
    <subcellularLocation>
        <location evidence="1">Membrane</location>
        <topology evidence="1">Multi-pass membrane protein</topology>
    </subcellularLocation>
</comment>
<dbReference type="PROSITE" id="PS50111">
    <property type="entry name" value="CHEMOTAXIS_TRANSDUC_2"/>
    <property type="match status" value="1"/>
</dbReference>
<sequence>MEAFLKKLTLKQKIRFGFGVIWIVLAIITLQAVINLSVVRMNVQEVVEIKQPIAVKSNEMAFSLEQSLSELVQYVFTGDDQSMLAFENRFKQAAGLLSALKAEFSSELGQEERQLIQKLESLFEGLPSLIDEVKTLQADKSKNYPAFAFVDKNMLPLATQMTQEINLMLASELSNLNPARQKVIEDLLKIQSNWQNIMSGLRGYVAFRSSAMADSIDMYLNQFESSVYQLKNQTKFELTLEEEDGLAKLPEIYEAYRENFMQVRVIHEGEQWRMDNWLMIHKIKPLFVEIENTLISLSQVSNQEMEELGLDVADSSLRNLILLLVLSLLGQAVGMMISKRVTHSVVQPVKNLAAAMRDIAEGEGDLTRRLALAGQDELTDLARYFNAFIHKIQTTLKDVILTVEELENSSTNLLQVTQNAKSGVEQQMRIAKHLNGSMMEMANQAKQVEGHSLNSSNATKQAAERVREGGEVVRGSARNIQLVSEEMREITASVMQLNEDSKTISTVVSVIRDIAEQTNLLALNAAIEAARAGEHGRGFAVVADEVRGLAKRTQESTLKIEKVIAKIQEATRITVKVVDSGQETTQAGHDSVMQAQQVLNPVVLLMEDINQMSNQMLAAAQSQTTLTQEVNHQINDIYSVSEQTVQGTQKTEKAGHHLQGLADKLEKLVHQFKI</sequence>
<keyword evidence="3 8" id="KW-1133">Transmembrane helix</keyword>
<evidence type="ECO:0000259" key="9">
    <source>
        <dbReference type="PROSITE" id="PS50111"/>
    </source>
</evidence>
<evidence type="ECO:0008006" key="13">
    <source>
        <dbReference type="Google" id="ProtNLM"/>
    </source>
</evidence>
<dbReference type="KEGG" id="tzo:THMIRHAT_06590"/>
<dbReference type="InterPro" id="IPR004089">
    <property type="entry name" value="MCPsignal_dom"/>
</dbReference>
<evidence type="ECO:0000256" key="2">
    <source>
        <dbReference type="ARBA" id="ARBA00022692"/>
    </source>
</evidence>